<dbReference type="InterPro" id="IPR041682">
    <property type="entry name" value="AAA_14"/>
</dbReference>
<proteinExistence type="predicted"/>
<accession>G1WAM7</accession>
<sequence>MEYYSRMADGLLANHLDSAGAVLIEGPKWCGKTTTASQQAASVIKLQDPDMRERYFSAASIRPSLLLAGETPRLIDEWQEIPTLWDSVRTMVDERNDVGQFILTGSNSIDKSAIRHSGTGRIATMEMLPMSLFESKESSGTVSLKKLFDDPLLDVDGITSPMQLEDLIFAACRGGWPAALNRKTDKARLQVAKDYINSLCRIDISTIDGVARNEKLTQLILRTYARNVSTLAKKSNMLKDIRANVETCSENTLNDYLNALTKLFVIQDIEAWSPAVRSASAIRRGVKRGFVDPSIAVAALSMSPETLLMDLKTFGFIFECMCIRDLKAYSQALGGYISYYHDRYDLEADAVLHLEDGRYALIEFKLGSREIEEGAEYLLEIKRLVQQYNEKEKQIRLREPDLLMVITGGAMAYSRSDGVKVIPIGCMRD</sequence>
<dbReference type="RefSeq" id="WP_004379895.1">
    <property type="nucleotide sequence ID" value="NZ_JH114215.1"/>
</dbReference>
<dbReference type="InterPro" id="IPR027417">
    <property type="entry name" value="P-loop_NTPase"/>
</dbReference>
<dbReference type="HOGENOM" id="CLU_041527_4_1_10"/>
<reference evidence="3 4" key="1">
    <citation type="submission" date="2011-07" db="EMBL/GenBank/DDBJ databases">
        <title>The Genome Sequence of Prevotella oulorum F0390.</title>
        <authorList>
            <consortium name="The Broad Institute Genome Sequencing Platform"/>
            <consortium name="The Broad Institute Genome Sequencing Center for Infectious Disease"/>
            <person name="Earl A."/>
            <person name="Ward D."/>
            <person name="Feldgarden M."/>
            <person name="Gevers D."/>
            <person name="Izard J."/>
            <person name="Ganesan A."/>
            <person name="Baranova O.V."/>
            <person name="Blanton J.M."/>
            <person name="Tanner A.C."/>
            <person name="Dewhirst F.E."/>
            <person name="Young S.K."/>
            <person name="Zeng Q."/>
            <person name="Gargeya S."/>
            <person name="Fitzgerald M."/>
            <person name="Haas B."/>
            <person name="Abouelleil A."/>
            <person name="Alvarado L."/>
            <person name="Arachchi H.M."/>
            <person name="Berlin A."/>
            <person name="Brown A."/>
            <person name="Chapman S.B."/>
            <person name="Chen Z."/>
            <person name="Dunbar C."/>
            <person name="Freedman E."/>
            <person name="Gearin G."/>
            <person name="Gellesch M."/>
            <person name="Goldberg J."/>
            <person name="Griggs A."/>
            <person name="Gujja S."/>
            <person name="Heiman D."/>
            <person name="Howarth C."/>
            <person name="Larson L."/>
            <person name="Lui A."/>
            <person name="MacDonald P.J.P."/>
            <person name="Mehta T."/>
            <person name="Montmayeur A."/>
            <person name="Murphy C."/>
            <person name="Neiman D."/>
            <person name="Pearson M."/>
            <person name="Priest M."/>
            <person name="Roberts A."/>
            <person name="Saif S."/>
            <person name="Shea T."/>
            <person name="Shenoy N."/>
            <person name="Sisk P."/>
            <person name="Stolte C."/>
            <person name="Sykes S."/>
            <person name="Wortman J."/>
            <person name="Nusbaum C."/>
            <person name="Birren B."/>
        </authorList>
    </citation>
    <scope>NUCLEOTIDE SEQUENCE [LARGE SCALE GENOMIC DNA]</scope>
    <source>
        <strain evidence="3 4">F0390</strain>
    </source>
</reference>
<protein>
    <recommendedName>
        <fullName evidence="5">ATP-binding protein</fullName>
    </recommendedName>
</protein>
<keyword evidence="4" id="KW-1185">Reference proteome</keyword>
<gene>
    <name evidence="3" type="ORF">HMPREF9431_00878</name>
</gene>
<dbReference type="InterPro" id="IPR025420">
    <property type="entry name" value="DUF4143"/>
</dbReference>
<evidence type="ECO:0008006" key="5">
    <source>
        <dbReference type="Google" id="ProtNLM"/>
    </source>
</evidence>
<dbReference type="PANTHER" id="PTHR43566:SF2">
    <property type="entry name" value="DUF4143 DOMAIN-CONTAINING PROTEIN"/>
    <property type="match status" value="1"/>
</dbReference>
<dbReference type="OrthoDB" id="128089at2"/>
<evidence type="ECO:0000259" key="1">
    <source>
        <dbReference type="Pfam" id="PF13173"/>
    </source>
</evidence>
<evidence type="ECO:0000313" key="4">
    <source>
        <dbReference type="Proteomes" id="UP000005141"/>
    </source>
</evidence>
<name>G1WAM7_9BACT</name>
<dbReference type="PANTHER" id="PTHR43566">
    <property type="entry name" value="CONSERVED PROTEIN"/>
    <property type="match status" value="1"/>
</dbReference>
<dbReference type="SUPFAM" id="SSF52540">
    <property type="entry name" value="P-loop containing nucleoside triphosphate hydrolases"/>
    <property type="match status" value="1"/>
</dbReference>
<dbReference type="Proteomes" id="UP000005141">
    <property type="component" value="Unassembled WGS sequence"/>
</dbReference>
<feature type="domain" description="AAA" evidence="1">
    <location>
        <begin position="21"/>
        <end position="134"/>
    </location>
</feature>
<evidence type="ECO:0000259" key="2">
    <source>
        <dbReference type="Pfam" id="PF13635"/>
    </source>
</evidence>
<dbReference type="eggNOG" id="COG1373">
    <property type="taxonomic scope" value="Bacteria"/>
</dbReference>
<dbReference type="Pfam" id="PF13635">
    <property type="entry name" value="DUF4143"/>
    <property type="match status" value="1"/>
</dbReference>
<comment type="caution">
    <text evidence="3">The sequence shown here is derived from an EMBL/GenBank/DDBJ whole genome shotgun (WGS) entry which is preliminary data.</text>
</comment>
<dbReference type="AlphaFoldDB" id="G1WAM7"/>
<dbReference type="Pfam" id="PF13173">
    <property type="entry name" value="AAA_14"/>
    <property type="match status" value="1"/>
</dbReference>
<organism evidence="3 4">
    <name type="scientific">Segatella oulorum F0390</name>
    <dbReference type="NCBI Taxonomy" id="702438"/>
    <lineage>
        <taxon>Bacteria</taxon>
        <taxon>Pseudomonadati</taxon>
        <taxon>Bacteroidota</taxon>
        <taxon>Bacteroidia</taxon>
        <taxon>Bacteroidales</taxon>
        <taxon>Prevotellaceae</taxon>
        <taxon>Segatella</taxon>
    </lineage>
</organism>
<dbReference type="GeneID" id="95425566"/>
<dbReference type="EMBL" id="ADGI01000027">
    <property type="protein sequence ID" value="EGV33206.1"/>
    <property type="molecule type" value="Genomic_DNA"/>
</dbReference>
<feature type="domain" description="DUF4143" evidence="2">
    <location>
        <begin position="203"/>
        <end position="366"/>
    </location>
</feature>
<evidence type="ECO:0000313" key="3">
    <source>
        <dbReference type="EMBL" id="EGV33206.1"/>
    </source>
</evidence>
<dbReference type="PATRIC" id="fig|702438.4.peg.904"/>